<accession>A0A0R2MVC8</accession>
<dbReference type="STRING" id="1293598.IV56_GL002324"/>
<comment type="similarity">
    <text evidence="1">Belongs to the OsmC/Ohr family.</text>
</comment>
<dbReference type="InterPro" id="IPR036102">
    <property type="entry name" value="OsmC/Ohrsf"/>
</dbReference>
<dbReference type="RefSeq" id="WP_056993303.1">
    <property type="nucleotide sequence ID" value="NZ_JQCE01000064.1"/>
</dbReference>
<dbReference type="InterPro" id="IPR003718">
    <property type="entry name" value="OsmC/Ohr_fam"/>
</dbReference>
<dbReference type="Pfam" id="PF02566">
    <property type="entry name" value="OsmC"/>
    <property type="match status" value="1"/>
</dbReference>
<protein>
    <submittedName>
        <fullName evidence="2">Redox protein, regulator of disulfide bond formation</fullName>
    </submittedName>
</protein>
<comment type="caution">
    <text evidence="2">The sequence shown here is derived from an EMBL/GenBank/DDBJ whole genome shotgun (WGS) entry which is preliminary data.</text>
</comment>
<gene>
    <name evidence="2" type="ORF">IV56_GL002324</name>
</gene>
<name>A0A0R2MVC8_9LACO</name>
<keyword evidence="3" id="KW-1185">Reference proteome</keyword>
<dbReference type="GO" id="GO:0006979">
    <property type="term" value="P:response to oxidative stress"/>
    <property type="evidence" value="ECO:0007669"/>
    <property type="project" value="InterPro"/>
</dbReference>
<dbReference type="InterPro" id="IPR019953">
    <property type="entry name" value="OHR"/>
</dbReference>
<evidence type="ECO:0000313" key="2">
    <source>
        <dbReference type="EMBL" id="KRO15555.1"/>
    </source>
</evidence>
<dbReference type="SUPFAM" id="SSF82784">
    <property type="entry name" value="OsmC-like"/>
    <property type="match status" value="1"/>
</dbReference>
<organism evidence="2 3">
    <name type="scientific">Lacticaseibacillus saniviri JCM 17471 = DSM 24301</name>
    <dbReference type="NCBI Taxonomy" id="1293598"/>
    <lineage>
        <taxon>Bacteria</taxon>
        <taxon>Bacillati</taxon>
        <taxon>Bacillota</taxon>
        <taxon>Bacilli</taxon>
        <taxon>Lactobacillales</taxon>
        <taxon>Lactobacillaceae</taxon>
        <taxon>Lacticaseibacillus</taxon>
    </lineage>
</organism>
<evidence type="ECO:0000256" key="1">
    <source>
        <dbReference type="ARBA" id="ARBA00007378"/>
    </source>
</evidence>
<evidence type="ECO:0000313" key="3">
    <source>
        <dbReference type="Proteomes" id="UP000050969"/>
    </source>
</evidence>
<sequence>MVDGSLYHTYVKNEAGLVGESYVEGNQGLALGVSSSLIDAPGANPEQFIGFALSTCFNATLRIVEHREKMAEDAQVRTRVDIVKDNPGYKFIVEAQILMPSLDTETAQHVIDTALDECPVAKLLKDNDTVTFRLVDAFTDEPELGE</sequence>
<proteinExistence type="inferred from homology"/>
<dbReference type="InterPro" id="IPR015946">
    <property type="entry name" value="KH_dom-like_a/b"/>
</dbReference>
<dbReference type="PANTHER" id="PTHR33797:SF2">
    <property type="entry name" value="ORGANIC HYDROPEROXIDE RESISTANCE PROTEIN-LIKE"/>
    <property type="match status" value="1"/>
</dbReference>
<dbReference type="AlphaFoldDB" id="A0A0R2MVC8"/>
<dbReference type="PANTHER" id="PTHR33797">
    <property type="entry name" value="ORGANIC HYDROPEROXIDE RESISTANCE PROTEIN-LIKE"/>
    <property type="match status" value="1"/>
</dbReference>
<dbReference type="Gene3D" id="3.30.300.20">
    <property type="match status" value="1"/>
</dbReference>
<dbReference type="PATRIC" id="fig|1293598.4.peg.2427"/>
<reference evidence="2 3" key="1">
    <citation type="journal article" date="2015" name="Genome Announc.">
        <title>Expanding the biotechnology potential of lactobacilli through comparative genomics of 213 strains and associated genera.</title>
        <authorList>
            <person name="Sun Z."/>
            <person name="Harris H.M."/>
            <person name="McCann A."/>
            <person name="Guo C."/>
            <person name="Argimon S."/>
            <person name="Zhang W."/>
            <person name="Yang X."/>
            <person name="Jeffery I.B."/>
            <person name="Cooney J.C."/>
            <person name="Kagawa T.F."/>
            <person name="Liu W."/>
            <person name="Song Y."/>
            <person name="Salvetti E."/>
            <person name="Wrobel A."/>
            <person name="Rasinkangas P."/>
            <person name="Parkhill J."/>
            <person name="Rea M.C."/>
            <person name="O'Sullivan O."/>
            <person name="Ritari J."/>
            <person name="Douillard F.P."/>
            <person name="Paul Ross R."/>
            <person name="Yang R."/>
            <person name="Briner A.E."/>
            <person name="Felis G.E."/>
            <person name="de Vos W.M."/>
            <person name="Barrangou R."/>
            <person name="Klaenhammer T.R."/>
            <person name="Caufield P.W."/>
            <person name="Cui Y."/>
            <person name="Zhang H."/>
            <person name="O'Toole P.W."/>
        </authorList>
    </citation>
    <scope>NUCLEOTIDE SEQUENCE [LARGE SCALE GENOMIC DNA]</scope>
    <source>
        <strain evidence="2 3">DSM 24301</strain>
    </source>
</reference>
<dbReference type="Proteomes" id="UP000050969">
    <property type="component" value="Unassembled WGS sequence"/>
</dbReference>
<dbReference type="EMBL" id="JQCE01000064">
    <property type="protein sequence ID" value="KRO15555.1"/>
    <property type="molecule type" value="Genomic_DNA"/>
</dbReference>